<dbReference type="HOGENOM" id="CLU_3406413_0_0_1"/>
<sequence length="30" mass="3316">MNSSQSLGVWWRGYTIFSTSVAESPQLIAV</sequence>
<name>W9NUL0_FUSOX</name>
<reference evidence="1" key="1">
    <citation type="submission" date="2011-10" db="EMBL/GenBank/DDBJ databases">
        <title>The Genome Sequence of Fusarium oxysporum HDV247.</title>
        <authorList>
            <consortium name="The Broad Institute Genome Sequencing Platform"/>
            <person name="Ma L.-J."/>
            <person name="Gale L.R."/>
            <person name="Schwartz D.C."/>
            <person name="Zhou S."/>
            <person name="Corby-Kistler H."/>
            <person name="Young S.K."/>
            <person name="Zeng Q."/>
            <person name="Gargeya S."/>
            <person name="Fitzgerald M."/>
            <person name="Haas B."/>
            <person name="Abouelleil A."/>
            <person name="Alvarado L."/>
            <person name="Arachchi H.M."/>
            <person name="Berlin A."/>
            <person name="Brown A."/>
            <person name="Chapman S.B."/>
            <person name="Chen Z."/>
            <person name="Dunbar C."/>
            <person name="Freedman E."/>
            <person name="Gearin G."/>
            <person name="Goldberg J."/>
            <person name="Griggs A."/>
            <person name="Gujja S."/>
            <person name="Heiman D."/>
            <person name="Howarth C."/>
            <person name="Larson L."/>
            <person name="Lui A."/>
            <person name="MacDonald P.J.P."/>
            <person name="Montmayeur A."/>
            <person name="Murphy C."/>
            <person name="Neiman D."/>
            <person name="Pearson M."/>
            <person name="Priest M."/>
            <person name="Roberts A."/>
            <person name="Saif S."/>
            <person name="Shea T."/>
            <person name="Shenoy N."/>
            <person name="Sisk P."/>
            <person name="Stolte C."/>
            <person name="Sykes S."/>
            <person name="Wortman J."/>
            <person name="Nusbaum C."/>
            <person name="Birren B."/>
        </authorList>
    </citation>
    <scope>NUCLEOTIDE SEQUENCE [LARGE SCALE GENOMIC DNA]</scope>
    <source>
        <strain evidence="1">HDV247</strain>
    </source>
</reference>
<accession>W9NUL0</accession>
<evidence type="ECO:0000313" key="1">
    <source>
        <dbReference type="EMBL" id="EXA31445.1"/>
    </source>
</evidence>
<reference evidence="1" key="2">
    <citation type="submission" date="2012-05" db="EMBL/GenBank/DDBJ databases">
        <title>Annotation of the Genome Sequence of Fusarium oxysporum HDV247.</title>
        <authorList>
            <consortium name="The Broad Institute Genomics Platform"/>
            <person name="Ma L.-J."/>
            <person name="Corby-Kistler H."/>
            <person name="Broz K."/>
            <person name="Gale L.R."/>
            <person name="Jonkers W."/>
            <person name="O'Donnell K."/>
            <person name="Ploetz R."/>
            <person name="Steinberg C."/>
            <person name="Schwartz D.C."/>
            <person name="VanEtten H."/>
            <person name="Zhou S."/>
            <person name="Young S.K."/>
            <person name="Zeng Q."/>
            <person name="Gargeya S."/>
            <person name="Fitzgerald M."/>
            <person name="Abouelleil A."/>
            <person name="Alvarado L."/>
            <person name="Chapman S.B."/>
            <person name="Gainer-Dewar J."/>
            <person name="Goldberg J."/>
            <person name="Griggs A."/>
            <person name="Gujja S."/>
            <person name="Hansen M."/>
            <person name="Howarth C."/>
            <person name="Imamovic A."/>
            <person name="Ireland A."/>
            <person name="Larimer J."/>
            <person name="McCowan C."/>
            <person name="Murphy C."/>
            <person name="Pearson M."/>
            <person name="Poon T.W."/>
            <person name="Priest M."/>
            <person name="Roberts A."/>
            <person name="Saif S."/>
            <person name="Shea T."/>
            <person name="Sykes S."/>
            <person name="Wortman J."/>
            <person name="Nusbaum C."/>
            <person name="Birren B."/>
        </authorList>
    </citation>
    <scope>NUCLEOTIDE SEQUENCE</scope>
    <source>
        <strain evidence="1">HDV247</strain>
    </source>
</reference>
<gene>
    <name evidence="1" type="ORF">FOVG_17283</name>
</gene>
<dbReference type="AlphaFoldDB" id="W9NUL0"/>
<protein>
    <submittedName>
        <fullName evidence="1">Uncharacterized protein</fullName>
    </submittedName>
</protein>
<dbReference type="EMBL" id="JH651015">
    <property type="protein sequence ID" value="EXA31445.1"/>
    <property type="molecule type" value="Genomic_DNA"/>
</dbReference>
<organism evidence="1">
    <name type="scientific">Fusarium oxysporum f. sp. pisi HDV247</name>
    <dbReference type="NCBI Taxonomy" id="1080344"/>
    <lineage>
        <taxon>Eukaryota</taxon>
        <taxon>Fungi</taxon>
        <taxon>Dikarya</taxon>
        <taxon>Ascomycota</taxon>
        <taxon>Pezizomycotina</taxon>
        <taxon>Sordariomycetes</taxon>
        <taxon>Hypocreomycetidae</taxon>
        <taxon>Hypocreales</taxon>
        <taxon>Nectriaceae</taxon>
        <taxon>Fusarium</taxon>
        <taxon>Fusarium oxysporum species complex</taxon>
    </lineage>
</organism>
<proteinExistence type="predicted"/>
<dbReference type="Proteomes" id="UP000030751">
    <property type="component" value="Unassembled WGS sequence"/>
</dbReference>